<dbReference type="Proteomes" id="UP001530315">
    <property type="component" value="Unassembled WGS sequence"/>
</dbReference>
<comment type="caution">
    <text evidence="2">The sequence shown here is derived from an EMBL/GenBank/DDBJ whole genome shotgun (WGS) entry which is preliminary data.</text>
</comment>
<evidence type="ECO:0000313" key="3">
    <source>
        <dbReference type="Proteomes" id="UP001530315"/>
    </source>
</evidence>
<dbReference type="EMBL" id="JALLAZ020001144">
    <property type="protein sequence ID" value="KAL3779821.1"/>
    <property type="molecule type" value="Genomic_DNA"/>
</dbReference>
<keyword evidence="3" id="KW-1185">Reference proteome</keyword>
<proteinExistence type="predicted"/>
<evidence type="ECO:0000256" key="1">
    <source>
        <dbReference type="SAM" id="MobiDB-lite"/>
    </source>
</evidence>
<dbReference type="AlphaFoldDB" id="A0ABD3NX72"/>
<feature type="region of interest" description="Disordered" evidence="1">
    <location>
        <begin position="96"/>
        <end position="123"/>
    </location>
</feature>
<protein>
    <submittedName>
        <fullName evidence="2">Uncharacterized protein</fullName>
    </submittedName>
</protein>
<reference evidence="2 3" key="1">
    <citation type="submission" date="2024-10" db="EMBL/GenBank/DDBJ databases">
        <title>Updated reference genomes for cyclostephanoid diatoms.</title>
        <authorList>
            <person name="Roberts W.R."/>
            <person name="Alverson A.J."/>
        </authorList>
    </citation>
    <scope>NUCLEOTIDE SEQUENCE [LARGE SCALE GENOMIC DNA]</scope>
    <source>
        <strain evidence="2 3">AJA276-08</strain>
    </source>
</reference>
<name>A0ABD3NX72_9STRA</name>
<organism evidence="2 3">
    <name type="scientific">Stephanodiscus triporus</name>
    <dbReference type="NCBI Taxonomy" id="2934178"/>
    <lineage>
        <taxon>Eukaryota</taxon>
        <taxon>Sar</taxon>
        <taxon>Stramenopiles</taxon>
        <taxon>Ochrophyta</taxon>
        <taxon>Bacillariophyta</taxon>
        <taxon>Coscinodiscophyceae</taxon>
        <taxon>Thalassiosirophycidae</taxon>
        <taxon>Stephanodiscales</taxon>
        <taxon>Stephanodiscaceae</taxon>
        <taxon>Stephanodiscus</taxon>
    </lineage>
</organism>
<gene>
    <name evidence="2" type="ORF">ACHAW5_002006</name>
</gene>
<sequence>MGSLTLRLACRRSLVDGCGRVSSKNRREPDGYRGGAELADVIRKCDTIHHFCINGEMFPTEVEIGRFANASFFHMYPFRNYDDWAISALKQINDRGGMSNARRRGRRWTTPVPTGVRSYRSASTPRRGCQSPCPRWRAGSTIWRNRTTSCCTRTQKSTRCLRCSTRRTPYRCCRDPRRCITRKGPRGRAMDRSWISFTSASRTGWTNYHDVAFDGFRLYDFGEKMFVGLEYSSLWQDIASSSPGRMSCFIFTSESYGAIFVEEIYRHFAFSSALLLRSFPTRQVILVKFFFRTLFIDQQRDHFGGYFVHEITLVFNTKIVAFEAHPMLQTSSHQNNYEQGAEEFRQDQPQ</sequence>
<evidence type="ECO:0000313" key="2">
    <source>
        <dbReference type="EMBL" id="KAL3779821.1"/>
    </source>
</evidence>
<accession>A0ABD3NX72</accession>